<reference evidence="18" key="1">
    <citation type="submission" date="2016-10" db="EMBL/GenBank/DDBJ databases">
        <authorList>
            <person name="Varghese N."/>
            <person name="Submissions S."/>
        </authorList>
    </citation>
    <scope>NUCLEOTIDE SEQUENCE [LARGE SCALE GENOMIC DNA]</scope>
    <source>
        <strain evidence="18">S9</strain>
    </source>
</reference>
<evidence type="ECO:0000256" key="2">
    <source>
        <dbReference type="ARBA" id="ARBA00004651"/>
    </source>
</evidence>
<keyword evidence="8" id="KW-0547">Nucleotide-binding</keyword>
<feature type="domain" description="HAMP" evidence="16">
    <location>
        <begin position="190"/>
        <end position="242"/>
    </location>
</feature>
<comment type="catalytic activity">
    <reaction evidence="1">
        <text>ATP + protein L-histidine = ADP + protein N-phospho-L-histidine.</text>
        <dbReference type="EC" id="2.7.13.3"/>
    </reaction>
</comment>
<dbReference type="Pfam" id="PF00672">
    <property type="entry name" value="HAMP"/>
    <property type="match status" value="1"/>
</dbReference>
<dbReference type="InterPro" id="IPR050398">
    <property type="entry name" value="HssS/ArlS-like"/>
</dbReference>
<evidence type="ECO:0000256" key="11">
    <source>
        <dbReference type="ARBA" id="ARBA00022989"/>
    </source>
</evidence>
<dbReference type="SUPFAM" id="SSF47384">
    <property type="entry name" value="Homodimeric domain of signal transducing histidine kinase"/>
    <property type="match status" value="1"/>
</dbReference>
<keyword evidence="13 14" id="KW-0472">Membrane</keyword>
<keyword evidence="10" id="KW-0067">ATP-binding</keyword>
<evidence type="ECO:0000256" key="12">
    <source>
        <dbReference type="ARBA" id="ARBA00023012"/>
    </source>
</evidence>
<dbReference type="PANTHER" id="PTHR45528">
    <property type="entry name" value="SENSOR HISTIDINE KINASE CPXA"/>
    <property type="match status" value="1"/>
</dbReference>
<dbReference type="FunFam" id="1.10.287.130:FF:000001">
    <property type="entry name" value="Two-component sensor histidine kinase"/>
    <property type="match status" value="1"/>
</dbReference>
<organism evidence="17 18">
    <name type="scientific">Salipaludibacillus aurantiacus</name>
    <dbReference type="NCBI Taxonomy" id="1601833"/>
    <lineage>
        <taxon>Bacteria</taxon>
        <taxon>Bacillati</taxon>
        <taxon>Bacillota</taxon>
        <taxon>Bacilli</taxon>
        <taxon>Bacillales</taxon>
        <taxon>Bacillaceae</taxon>
    </lineage>
</organism>
<feature type="transmembrane region" description="Helical" evidence="14">
    <location>
        <begin position="12"/>
        <end position="32"/>
    </location>
</feature>
<evidence type="ECO:0000313" key="18">
    <source>
        <dbReference type="Proteomes" id="UP000198571"/>
    </source>
</evidence>
<keyword evidence="4" id="KW-1003">Cell membrane</keyword>
<dbReference type="CDD" id="cd00075">
    <property type="entry name" value="HATPase"/>
    <property type="match status" value="1"/>
</dbReference>
<dbReference type="SMART" id="SM00387">
    <property type="entry name" value="HATPase_c"/>
    <property type="match status" value="1"/>
</dbReference>
<accession>A0A1H9SF15</accession>
<dbReference type="SUPFAM" id="SSF158472">
    <property type="entry name" value="HAMP domain-like"/>
    <property type="match status" value="1"/>
</dbReference>
<dbReference type="InterPro" id="IPR005467">
    <property type="entry name" value="His_kinase_dom"/>
</dbReference>
<evidence type="ECO:0000256" key="4">
    <source>
        <dbReference type="ARBA" id="ARBA00022475"/>
    </source>
</evidence>
<protein>
    <recommendedName>
        <fullName evidence="3">histidine kinase</fullName>
        <ecNumber evidence="3">2.7.13.3</ecNumber>
    </recommendedName>
</protein>
<feature type="domain" description="Histidine kinase" evidence="15">
    <location>
        <begin position="250"/>
        <end position="467"/>
    </location>
</feature>
<dbReference type="Gene3D" id="6.10.340.10">
    <property type="match status" value="1"/>
</dbReference>
<dbReference type="STRING" id="1601833.SAMN05518684_104152"/>
<evidence type="ECO:0000256" key="13">
    <source>
        <dbReference type="ARBA" id="ARBA00023136"/>
    </source>
</evidence>
<dbReference type="PROSITE" id="PS50109">
    <property type="entry name" value="HIS_KIN"/>
    <property type="match status" value="1"/>
</dbReference>
<evidence type="ECO:0000256" key="8">
    <source>
        <dbReference type="ARBA" id="ARBA00022741"/>
    </source>
</evidence>
<dbReference type="Pfam" id="PF02518">
    <property type="entry name" value="HATPase_c"/>
    <property type="match status" value="1"/>
</dbReference>
<name>A0A1H9SF15_9BACI</name>
<dbReference type="InterPro" id="IPR003660">
    <property type="entry name" value="HAMP_dom"/>
</dbReference>
<dbReference type="InterPro" id="IPR003594">
    <property type="entry name" value="HATPase_dom"/>
</dbReference>
<gene>
    <name evidence="17" type="ORF">SAMN05518684_104152</name>
</gene>
<dbReference type="Pfam" id="PF00512">
    <property type="entry name" value="HisKA"/>
    <property type="match status" value="1"/>
</dbReference>
<sequence>MTWSLKKKTWIFIIAFTSVTMFSIIMLTDYLYEQYYMENQIAQLSARGDVLAEVYYEQDDEEKEEFHQLISFMSRCAAAHIQYDDSENLLNGQLPLNIPLNETERQLTDEEMVNLSENNPLISTKAGHNEDYLVILNPLLDDHETLLGAVIISTPVTATFAPFQSVQGLIFAVLALAFTLIVFILKKVADYVINPVEKITAISKDVARGDFSRKIEVSNKDEIGDLAASFNYMSTSLAEADQKKQEFLGNVSHELRTPLSYLKGYSEVLLDQQGKGEPLNTKYIEKIQAEGNRMESLIHDLLDLARLEGDSYPMSLAPIPFAQLIEEAVERLDLLCRGQELEIRTDLDYSAIINGDEKRIEQVLVNLIENAVRYGKEGNYIDVLMETEGDEAVLKVIDYGEGIPADALKQLTERFYRIDKSRSRASGGTGLGLTIVKEIIKKHNGSLAFESEPGKGMTVTVKLPLFTKSF</sequence>
<dbReference type="CDD" id="cd00082">
    <property type="entry name" value="HisKA"/>
    <property type="match status" value="1"/>
</dbReference>
<evidence type="ECO:0000256" key="14">
    <source>
        <dbReference type="SAM" id="Phobius"/>
    </source>
</evidence>
<evidence type="ECO:0000259" key="15">
    <source>
        <dbReference type="PROSITE" id="PS50109"/>
    </source>
</evidence>
<dbReference type="RefSeq" id="WP_093048914.1">
    <property type="nucleotide sequence ID" value="NZ_FOGT01000004.1"/>
</dbReference>
<dbReference type="InterPro" id="IPR004358">
    <property type="entry name" value="Sig_transdc_His_kin-like_C"/>
</dbReference>
<evidence type="ECO:0000256" key="6">
    <source>
        <dbReference type="ARBA" id="ARBA00022679"/>
    </source>
</evidence>
<dbReference type="InterPro" id="IPR036097">
    <property type="entry name" value="HisK_dim/P_sf"/>
</dbReference>
<evidence type="ECO:0000313" key="17">
    <source>
        <dbReference type="EMBL" id="SER82799.1"/>
    </source>
</evidence>
<keyword evidence="9 17" id="KW-0418">Kinase</keyword>
<evidence type="ECO:0000259" key="16">
    <source>
        <dbReference type="PROSITE" id="PS50885"/>
    </source>
</evidence>
<dbReference type="EMBL" id="FOGT01000004">
    <property type="protein sequence ID" value="SER82799.1"/>
    <property type="molecule type" value="Genomic_DNA"/>
</dbReference>
<evidence type="ECO:0000256" key="9">
    <source>
        <dbReference type="ARBA" id="ARBA00022777"/>
    </source>
</evidence>
<dbReference type="EC" id="2.7.13.3" evidence="3"/>
<dbReference type="SUPFAM" id="SSF55874">
    <property type="entry name" value="ATPase domain of HSP90 chaperone/DNA topoisomerase II/histidine kinase"/>
    <property type="match status" value="1"/>
</dbReference>
<feature type="transmembrane region" description="Helical" evidence="14">
    <location>
        <begin position="166"/>
        <end position="185"/>
    </location>
</feature>
<evidence type="ECO:0000256" key="10">
    <source>
        <dbReference type="ARBA" id="ARBA00022840"/>
    </source>
</evidence>
<dbReference type="Proteomes" id="UP000198571">
    <property type="component" value="Unassembled WGS sequence"/>
</dbReference>
<dbReference type="CDD" id="cd06225">
    <property type="entry name" value="HAMP"/>
    <property type="match status" value="1"/>
</dbReference>
<dbReference type="GO" id="GO:0005886">
    <property type="term" value="C:plasma membrane"/>
    <property type="evidence" value="ECO:0007669"/>
    <property type="project" value="UniProtKB-SubCell"/>
</dbReference>
<dbReference type="InterPro" id="IPR036890">
    <property type="entry name" value="HATPase_C_sf"/>
</dbReference>
<keyword evidence="6" id="KW-0808">Transferase</keyword>
<dbReference type="Gene3D" id="1.10.287.130">
    <property type="match status" value="1"/>
</dbReference>
<dbReference type="SMART" id="SM00304">
    <property type="entry name" value="HAMP"/>
    <property type="match status" value="1"/>
</dbReference>
<comment type="subcellular location">
    <subcellularLocation>
        <location evidence="2">Cell membrane</location>
        <topology evidence="2">Multi-pass membrane protein</topology>
    </subcellularLocation>
</comment>
<dbReference type="AlphaFoldDB" id="A0A1H9SF15"/>
<dbReference type="InterPro" id="IPR003661">
    <property type="entry name" value="HisK_dim/P_dom"/>
</dbReference>
<dbReference type="OrthoDB" id="3436at2"/>
<dbReference type="SMART" id="SM00388">
    <property type="entry name" value="HisKA"/>
    <property type="match status" value="1"/>
</dbReference>
<dbReference type="GO" id="GO:0005524">
    <property type="term" value="F:ATP binding"/>
    <property type="evidence" value="ECO:0007669"/>
    <property type="project" value="UniProtKB-KW"/>
</dbReference>
<dbReference type="PRINTS" id="PR00344">
    <property type="entry name" value="BCTRLSENSOR"/>
</dbReference>
<proteinExistence type="predicted"/>
<dbReference type="GO" id="GO:0000155">
    <property type="term" value="F:phosphorelay sensor kinase activity"/>
    <property type="evidence" value="ECO:0007669"/>
    <property type="project" value="InterPro"/>
</dbReference>
<dbReference type="Gene3D" id="3.30.565.10">
    <property type="entry name" value="Histidine kinase-like ATPase, C-terminal domain"/>
    <property type="match status" value="1"/>
</dbReference>
<keyword evidence="12" id="KW-0902">Two-component regulatory system</keyword>
<evidence type="ECO:0000256" key="7">
    <source>
        <dbReference type="ARBA" id="ARBA00022692"/>
    </source>
</evidence>
<dbReference type="FunFam" id="3.30.565.10:FF:000006">
    <property type="entry name" value="Sensor histidine kinase WalK"/>
    <property type="match status" value="1"/>
</dbReference>
<keyword evidence="11 14" id="KW-1133">Transmembrane helix</keyword>
<evidence type="ECO:0000256" key="1">
    <source>
        <dbReference type="ARBA" id="ARBA00000085"/>
    </source>
</evidence>
<keyword evidence="5" id="KW-0597">Phosphoprotein</keyword>
<evidence type="ECO:0000256" key="3">
    <source>
        <dbReference type="ARBA" id="ARBA00012438"/>
    </source>
</evidence>
<dbReference type="PROSITE" id="PS50885">
    <property type="entry name" value="HAMP"/>
    <property type="match status" value="1"/>
</dbReference>
<keyword evidence="7 14" id="KW-0812">Transmembrane</keyword>
<dbReference type="PANTHER" id="PTHR45528:SF1">
    <property type="entry name" value="SENSOR HISTIDINE KINASE CPXA"/>
    <property type="match status" value="1"/>
</dbReference>
<evidence type="ECO:0000256" key="5">
    <source>
        <dbReference type="ARBA" id="ARBA00022553"/>
    </source>
</evidence>
<keyword evidence="18" id="KW-1185">Reference proteome</keyword>